<gene>
    <name evidence="12" type="ORF">TCHU04912_LOCUS13027</name>
</gene>
<dbReference type="InterPro" id="IPR038578">
    <property type="entry name" value="GT29-like_sf"/>
</dbReference>
<feature type="region of interest" description="Disordered" evidence="11">
    <location>
        <begin position="534"/>
        <end position="593"/>
    </location>
</feature>
<evidence type="ECO:0000256" key="7">
    <source>
        <dbReference type="ARBA" id="ARBA00022989"/>
    </source>
</evidence>
<evidence type="ECO:0000256" key="5">
    <source>
        <dbReference type="ARBA" id="ARBA00022692"/>
    </source>
</evidence>
<dbReference type="GO" id="GO:0008373">
    <property type="term" value="F:sialyltransferase activity"/>
    <property type="evidence" value="ECO:0007669"/>
    <property type="project" value="InterPro"/>
</dbReference>
<keyword evidence="5" id="KW-0812">Transmembrane</keyword>
<keyword evidence="9" id="KW-0472">Membrane</keyword>
<name>A0A7S1SYS3_9CHLO</name>
<evidence type="ECO:0000256" key="4">
    <source>
        <dbReference type="ARBA" id="ARBA00022679"/>
    </source>
</evidence>
<evidence type="ECO:0000256" key="3">
    <source>
        <dbReference type="ARBA" id="ARBA00022676"/>
    </source>
</evidence>
<accession>A0A7S1SYS3</accession>
<reference evidence="12" key="1">
    <citation type="submission" date="2021-01" db="EMBL/GenBank/DDBJ databases">
        <authorList>
            <person name="Corre E."/>
            <person name="Pelletier E."/>
            <person name="Niang G."/>
            <person name="Scheremetjew M."/>
            <person name="Finn R."/>
            <person name="Kale V."/>
            <person name="Holt S."/>
            <person name="Cochrane G."/>
            <person name="Meng A."/>
            <person name="Brown T."/>
            <person name="Cohen L."/>
        </authorList>
    </citation>
    <scope>NUCLEOTIDE SEQUENCE</scope>
    <source>
        <strain evidence="12">PLY429</strain>
    </source>
</reference>
<evidence type="ECO:0008006" key="13">
    <source>
        <dbReference type="Google" id="ProtNLM"/>
    </source>
</evidence>
<keyword evidence="8" id="KW-0333">Golgi apparatus</keyword>
<dbReference type="InterPro" id="IPR050943">
    <property type="entry name" value="Glycosyltr_29_Sialyltrsf"/>
</dbReference>
<dbReference type="PANTHER" id="PTHR11987">
    <property type="entry name" value="ALPHA-2,8-SIALYLTRANSFERASE"/>
    <property type="match status" value="1"/>
</dbReference>
<feature type="compositionally biased region" description="Polar residues" evidence="11">
    <location>
        <begin position="111"/>
        <end position="127"/>
    </location>
</feature>
<evidence type="ECO:0000313" key="12">
    <source>
        <dbReference type="EMBL" id="CAD9210788.1"/>
    </source>
</evidence>
<evidence type="ECO:0000256" key="2">
    <source>
        <dbReference type="ARBA" id="ARBA00006003"/>
    </source>
</evidence>
<evidence type="ECO:0000256" key="1">
    <source>
        <dbReference type="ARBA" id="ARBA00004323"/>
    </source>
</evidence>
<dbReference type="EMBL" id="HBGG01025153">
    <property type="protein sequence ID" value="CAD9210788.1"/>
    <property type="molecule type" value="Transcribed_RNA"/>
</dbReference>
<dbReference type="Gene3D" id="3.90.1480.20">
    <property type="entry name" value="Glycosyl transferase family 29"/>
    <property type="match status" value="1"/>
</dbReference>
<sequence>MKPPVSEAGDKLPHLDDIHMTRHSLNFSTALNAVVVTVILCFGGTSALRLSVPHWFNGKTTGPAAGQNPMLIPPQEQTGGAAHHPFSKPKQLPVTLHPHPHPPVAPKRGITNISSRGGNRPRQNSIRAKNRATVRAISAENYVCKTRSAGDLMERALERIGGSLFLTQERLDHFQGDNRFDPEFAAKYVPVNWEAFTQNRGVDRYPRCAVVGNSGHLTLSRYGRVINSFDAVIRTNQAPTKGYGHLVGHKTTFRLINRAMGRRYQDAMESRFRRLRKLKGTIETAANKYSRLKAKSKIRARLQAGDGTLTKLAENMALQRLGVTEDMLARLHQEKGVIKDLKSIMAGVGDSDVKVAAGRFPIEKNVTVILVAEASSTRQEMEQFIRAARAIRPDVKVVIQSGKTRKVVEDMLSIWTRRLKSCWGVDTTKGGKAVGERATTGILATVAMLRQCSNVTLYGFGPPLRGTGSAPFHFYDGLLSRDYKNASTDVHNFSAEFRLLQQLGEEGYLRICNERDSRLCGYSDPMVDEIKSQALRTGGSEDGPDEGEDAKDELDEDDEIPAEDEDIDDQTLLASRANHWPSTPVDGGPLEED</sequence>
<dbReference type="GO" id="GO:0000139">
    <property type="term" value="C:Golgi membrane"/>
    <property type="evidence" value="ECO:0007669"/>
    <property type="project" value="UniProtKB-SubCell"/>
</dbReference>
<proteinExistence type="inferred from homology"/>
<dbReference type="InterPro" id="IPR001675">
    <property type="entry name" value="Glyco_trans_29"/>
</dbReference>
<keyword evidence="3" id="KW-0328">Glycosyltransferase</keyword>
<dbReference type="Pfam" id="PF00777">
    <property type="entry name" value="Glyco_transf_29"/>
    <property type="match status" value="2"/>
</dbReference>
<keyword evidence="6" id="KW-0735">Signal-anchor</keyword>
<evidence type="ECO:0000256" key="11">
    <source>
        <dbReference type="SAM" id="MobiDB-lite"/>
    </source>
</evidence>
<dbReference type="AlphaFoldDB" id="A0A7S1SYS3"/>
<comment type="subcellular location">
    <subcellularLocation>
        <location evidence="1">Golgi apparatus membrane</location>
        <topology evidence="1">Single-pass type II membrane protein</topology>
    </subcellularLocation>
</comment>
<feature type="region of interest" description="Disordered" evidence="11">
    <location>
        <begin position="103"/>
        <end position="129"/>
    </location>
</feature>
<dbReference type="PANTHER" id="PTHR11987:SF36">
    <property type="entry name" value="SIA-ALPHA-2,3-GAL-BETA-1,4-GLCNAC-R:ALPHA 2,8-SIALYLTRANSFERASE"/>
    <property type="match status" value="1"/>
</dbReference>
<evidence type="ECO:0000256" key="8">
    <source>
        <dbReference type="ARBA" id="ARBA00023034"/>
    </source>
</evidence>
<keyword evidence="7" id="KW-1133">Transmembrane helix</keyword>
<feature type="compositionally biased region" description="Acidic residues" evidence="11">
    <location>
        <begin position="542"/>
        <end position="569"/>
    </location>
</feature>
<comment type="similarity">
    <text evidence="2">Belongs to the glycosyltransferase 29 family.</text>
</comment>
<evidence type="ECO:0000256" key="6">
    <source>
        <dbReference type="ARBA" id="ARBA00022968"/>
    </source>
</evidence>
<evidence type="ECO:0000256" key="10">
    <source>
        <dbReference type="ARBA" id="ARBA00023180"/>
    </source>
</evidence>
<protein>
    <recommendedName>
        <fullName evidence="13">Sialyltransferase-like protein</fullName>
    </recommendedName>
</protein>
<organism evidence="12">
    <name type="scientific">Tetraselmis chuii</name>
    <dbReference type="NCBI Taxonomy" id="63592"/>
    <lineage>
        <taxon>Eukaryota</taxon>
        <taxon>Viridiplantae</taxon>
        <taxon>Chlorophyta</taxon>
        <taxon>core chlorophytes</taxon>
        <taxon>Chlorodendrophyceae</taxon>
        <taxon>Chlorodendrales</taxon>
        <taxon>Chlorodendraceae</taxon>
        <taxon>Tetraselmis</taxon>
    </lineage>
</organism>
<keyword evidence="10" id="KW-0325">Glycoprotein</keyword>
<keyword evidence="4" id="KW-0808">Transferase</keyword>
<evidence type="ECO:0000256" key="9">
    <source>
        <dbReference type="ARBA" id="ARBA00023136"/>
    </source>
</evidence>